<dbReference type="InterPro" id="IPR002048">
    <property type="entry name" value="EF_hand_dom"/>
</dbReference>
<dbReference type="Proteomes" id="UP001143509">
    <property type="component" value="Unassembled WGS sequence"/>
</dbReference>
<dbReference type="PROSITE" id="PS51257">
    <property type="entry name" value="PROKAR_LIPOPROTEIN"/>
    <property type="match status" value="1"/>
</dbReference>
<feature type="chain" id="PRO_5045672699" description="EF-hand domain-containing protein" evidence="2">
    <location>
        <begin position="19"/>
        <end position="266"/>
    </location>
</feature>
<name>A0ABQ5TAN8_9CAUL</name>
<gene>
    <name evidence="4" type="ORF">GCM10017620_24300</name>
</gene>
<organism evidence="4 5">
    <name type="scientific">Brevundimonas intermedia</name>
    <dbReference type="NCBI Taxonomy" id="74315"/>
    <lineage>
        <taxon>Bacteria</taxon>
        <taxon>Pseudomonadati</taxon>
        <taxon>Pseudomonadota</taxon>
        <taxon>Alphaproteobacteria</taxon>
        <taxon>Caulobacterales</taxon>
        <taxon>Caulobacteraceae</taxon>
        <taxon>Brevundimonas</taxon>
    </lineage>
</organism>
<feature type="region of interest" description="Disordered" evidence="1">
    <location>
        <begin position="119"/>
        <end position="213"/>
    </location>
</feature>
<dbReference type="InterPro" id="IPR018247">
    <property type="entry name" value="EF_Hand_1_Ca_BS"/>
</dbReference>
<reference evidence="4" key="1">
    <citation type="journal article" date="2014" name="Int. J. Syst. Evol. Microbiol.">
        <title>Complete genome of a new Firmicutes species belonging to the dominant human colonic microbiota ('Ruminococcus bicirculans') reveals two chromosomes and a selective capacity to utilize plant glucans.</title>
        <authorList>
            <consortium name="NISC Comparative Sequencing Program"/>
            <person name="Wegmann U."/>
            <person name="Louis P."/>
            <person name="Goesmann A."/>
            <person name="Henrissat B."/>
            <person name="Duncan S.H."/>
            <person name="Flint H.J."/>
        </authorList>
    </citation>
    <scope>NUCLEOTIDE SEQUENCE</scope>
    <source>
        <strain evidence="4">VKM B-1499</strain>
    </source>
</reference>
<accession>A0ABQ5TAN8</accession>
<proteinExistence type="predicted"/>
<feature type="compositionally biased region" description="Gly residues" evidence="1">
    <location>
        <begin position="159"/>
        <end position="174"/>
    </location>
</feature>
<reference evidence="4" key="2">
    <citation type="submission" date="2023-01" db="EMBL/GenBank/DDBJ databases">
        <authorList>
            <person name="Sun Q."/>
            <person name="Evtushenko L."/>
        </authorList>
    </citation>
    <scope>NUCLEOTIDE SEQUENCE</scope>
    <source>
        <strain evidence="4">VKM B-1499</strain>
    </source>
</reference>
<evidence type="ECO:0000313" key="4">
    <source>
        <dbReference type="EMBL" id="GLK49457.1"/>
    </source>
</evidence>
<dbReference type="Gene3D" id="1.10.238.10">
    <property type="entry name" value="EF-hand"/>
    <property type="match status" value="1"/>
</dbReference>
<feature type="domain" description="EF-hand" evidence="3">
    <location>
        <begin position="59"/>
        <end position="79"/>
    </location>
</feature>
<dbReference type="PROSITE" id="PS00018">
    <property type="entry name" value="EF_HAND_1"/>
    <property type="match status" value="1"/>
</dbReference>
<protein>
    <recommendedName>
        <fullName evidence="3">EF-hand domain-containing protein</fullName>
    </recommendedName>
</protein>
<evidence type="ECO:0000259" key="3">
    <source>
        <dbReference type="Pfam" id="PF13202"/>
    </source>
</evidence>
<feature type="compositionally biased region" description="Gly residues" evidence="1">
    <location>
        <begin position="119"/>
        <end position="148"/>
    </location>
</feature>
<dbReference type="EMBL" id="BSFD01000009">
    <property type="protein sequence ID" value="GLK49457.1"/>
    <property type="molecule type" value="Genomic_DNA"/>
</dbReference>
<dbReference type="Pfam" id="PF13202">
    <property type="entry name" value="EF-hand_5"/>
    <property type="match status" value="1"/>
</dbReference>
<keyword evidence="2" id="KW-0732">Signal</keyword>
<dbReference type="InterPro" id="IPR011992">
    <property type="entry name" value="EF-hand-dom_pair"/>
</dbReference>
<keyword evidence="5" id="KW-1185">Reference proteome</keyword>
<sequence>MKYSVAGLGMMALLSACASGPSGHPGGPEGAPPPQRSEIFVSPYGELFVSEPGEPYPVAAWFADADADSDGRLTAEEFAADGRRWFATLDQDGDGVVGPSEIFAYERLVDTTFAAMGGEMGGAPGGGRRGGQGGDRGSGRSGPPGGGQMNLNDDQQDGSMGGPMGGGIGGGQEGGAAPSKPRAQPYRGGTERLARAGLLSVPQPVRAADRNADQKITPEEWTAASERWFVLLDQDHDGVLTLESLPKTAVQGGRGGQMRGGRPPRP</sequence>
<comment type="caution">
    <text evidence="4">The sequence shown here is derived from an EMBL/GenBank/DDBJ whole genome shotgun (WGS) entry which is preliminary data.</text>
</comment>
<evidence type="ECO:0000256" key="2">
    <source>
        <dbReference type="SAM" id="SignalP"/>
    </source>
</evidence>
<dbReference type="SUPFAM" id="SSF47473">
    <property type="entry name" value="EF-hand"/>
    <property type="match status" value="2"/>
</dbReference>
<evidence type="ECO:0000313" key="5">
    <source>
        <dbReference type="Proteomes" id="UP001143509"/>
    </source>
</evidence>
<feature type="signal peptide" evidence="2">
    <location>
        <begin position="1"/>
        <end position="18"/>
    </location>
</feature>
<dbReference type="RefSeq" id="WP_271165652.1">
    <property type="nucleotide sequence ID" value="NZ_BSFD01000009.1"/>
</dbReference>
<evidence type="ECO:0000256" key="1">
    <source>
        <dbReference type="SAM" id="MobiDB-lite"/>
    </source>
</evidence>